<dbReference type="FunFam" id="3.30.1440.10:FF:000001">
    <property type="entry name" value="50S ribosomal protein L5"/>
    <property type="match status" value="1"/>
</dbReference>
<dbReference type="InterPro" id="IPR020930">
    <property type="entry name" value="Ribosomal_uL5_bac-type"/>
</dbReference>
<dbReference type="InterPro" id="IPR031310">
    <property type="entry name" value="Ribosomal_uL5_N"/>
</dbReference>
<dbReference type="HAMAP" id="MF_01333_B">
    <property type="entry name" value="Ribosomal_uL5_B"/>
    <property type="match status" value="1"/>
</dbReference>
<dbReference type="InterPro" id="IPR022803">
    <property type="entry name" value="Ribosomal_uL5_dom_sf"/>
</dbReference>
<dbReference type="AlphaFoldDB" id="A0A2H0WLE7"/>
<evidence type="ECO:0000256" key="4">
    <source>
        <dbReference type="ARBA" id="ARBA00035245"/>
    </source>
</evidence>
<feature type="domain" description="Large ribosomal subunit protein uL5 C-terminal" evidence="8">
    <location>
        <begin position="85"/>
        <end position="177"/>
    </location>
</feature>
<comment type="similarity">
    <text evidence="1 5 6">Belongs to the universal ribosomal protein uL5 family.</text>
</comment>
<dbReference type="PANTHER" id="PTHR11994">
    <property type="entry name" value="60S RIBOSOMAL PROTEIN L11-RELATED"/>
    <property type="match status" value="1"/>
</dbReference>
<evidence type="ECO:0000259" key="7">
    <source>
        <dbReference type="Pfam" id="PF00281"/>
    </source>
</evidence>
<evidence type="ECO:0000256" key="6">
    <source>
        <dbReference type="RuleBase" id="RU003930"/>
    </source>
</evidence>
<evidence type="ECO:0000256" key="5">
    <source>
        <dbReference type="HAMAP-Rule" id="MF_01333"/>
    </source>
</evidence>
<dbReference type="GO" id="GO:1990904">
    <property type="term" value="C:ribonucleoprotein complex"/>
    <property type="evidence" value="ECO:0007669"/>
    <property type="project" value="UniProtKB-KW"/>
</dbReference>
<dbReference type="Pfam" id="PF00673">
    <property type="entry name" value="Ribosomal_L5_C"/>
    <property type="match status" value="1"/>
</dbReference>
<dbReference type="Pfam" id="PF00281">
    <property type="entry name" value="Ribosomal_L5"/>
    <property type="match status" value="1"/>
</dbReference>
<evidence type="ECO:0000259" key="8">
    <source>
        <dbReference type="Pfam" id="PF00673"/>
    </source>
</evidence>
<organism evidence="9 10">
    <name type="scientific">Candidatus Tagabacteria bacterium CG09_land_8_20_14_0_10_41_14</name>
    <dbReference type="NCBI Taxonomy" id="1975021"/>
    <lineage>
        <taxon>Bacteria</taxon>
        <taxon>Candidatus Tagaibacteriota</taxon>
    </lineage>
</organism>
<dbReference type="InterPro" id="IPR031309">
    <property type="entry name" value="Ribosomal_uL5_C"/>
</dbReference>
<comment type="subunit">
    <text evidence="5">Part of the 50S ribosomal subunit; part of the 5S rRNA/L5/L18/L25 subcomplex. Contacts the 5S rRNA and the P site tRNA. Forms a bridge to the 30S subunit in the 70S ribosome.</text>
</comment>
<keyword evidence="5" id="KW-0699">rRNA-binding</keyword>
<comment type="caution">
    <text evidence="9">The sequence shown here is derived from an EMBL/GenBank/DDBJ whole genome shotgun (WGS) entry which is preliminary data.</text>
</comment>
<evidence type="ECO:0000313" key="9">
    <source>
        <dbReference type="EMBL" id="PIS13482.1"/>
    </source>
</evidence>
<evidence type="ECO:0000256" key="1">
    <source>
        <dbReference type="ARBA" id="ARBA00008553"/>
    </source>
</evidence>
<evidence type="ECO:0000313" key="10">
    <source>
        <dbReference type="Proteomes" id="UP000230353"/>
    </source>
</evidence>
<dbReference type="GO" id="GO:0000049">
    <property type="term" value="F:tRNA binding"/>
    <property type="evidence" value="ECO:0007669"/>
    <property type="project" value="UniProtKB-UniRule"/>
</dbReference>
<keyword evidence="2 5" id="KW-0689">Ribosomal protein</keyword>
<comment type="function">
    <text evidence="5">This is 1 of the proteins that bind and probably mediate the attachment of the 5S RNA into the large ribosomal subunit, where it forms part of the central protuberance. In the 70S ribosome it contacts protein S13 of the 30S subunit (bridge B1b), connecting the 2 subunits; this bridge is implicated in subunit movement. Contacts the P site tRNA; the 5S rRNA and some of its associated proteins might help stabilize positioning of ribosome-bound tRNAs.</text>
</comment>
<dbReference type="Gene3D" id="3.30.1440.10">
    <property type="match status" value="1"/>
</dbReference>
<dbReference type="GO" id="GO:0006412">
    <property type="term" value="P:translation"/>
    <property type="evidence" value="ECO:0007669"/>
    <property type="project" value="UniProtKB-UniRule"/>
</dbReference>
<keyword evidence="5" id="KW-0694">RNA-binding</keyword>
<dbReference type="GO" id="GO:0005840">
    <property type="term" value="C:ribosome"/>
    <property type="evidence" value="ECO:0007669"/>
    <property type="project" value="UniProtKB-KW"/>
</dbReference>
<dbReference type="Proteomes" id="UP000230353">
    <property type="component" value="Unassembled WGS sequence"/>
</dbReference>
<accession>A0A2H0WLE7</accession>
<dbReference type="PIRSF" id="PIRSF002161">
    <property type="entry name" value="Ribosomal_L5"/>
    <property type="match status" value="1"/>
</dbReference>
<dbReference type="EMBL" id="PEZL01000021">
    <property type="protein sequence ID" value="PIS13482.1"/>
    <property type="molecule type" value="Genomic_DNA"/>
</dbReference>
<sequence>MKFDLRQIYKKDAVPRMLKSFGYPNVMAVPKIEKVVVNTGIGSVKDDEQRKRVAEHLAVVTGQKVSERPAKKSISSFKIAKGSIIGYSVTLRGKRMYDFLNKLLFVALTRQRDFRGLNPDAVDEAGNLTIGLKDHLIFPEMVNEDLKSAFGLSITVVTTAASKEKSIEFLKLMGFPFKK</sequence>
<evidence type="ECO:0000256" key="2">
    <source>
        <dbReference type="ARBA" id="ARBA00022980"/>
    </source>
</evidence>
<name>A0A2H0WLE7_9BACT</name>
<reference evidence="10" key="1">
    <citation type="submission" date="2017-09" db="EMBL/GenBank/DDBJ databases">
        <title>Depth-based differentiation of microbial function through sediment-hosted aquifers and enrichment of novel symbionts in the deep terrestrial subsurface.</title>
        <authorList>
            <person name="Probst A.J."/>
            <person name="Ladd B."/>
            <person name="Jarett J.K."/>
            <person name="Geller-Mcgrath D.E."/>
            <person name="Sieber C.M.K."/>
            <person name="Emerson J.B."/>
            <person name="Anantharaman K."/>
            <person name="Thomas B.C."/>
            <person name="Malmstrom R."/>
            <person name="Stieglmeier M."/>
            <person name="Klingl A."/>
            <person name="Woyke T."/>
            <person name="Ryan C.M."/>
            <person name="Banfield J.F."/>
        </authorList>
    </citation>
    <scope>NUCLEOTIDE SEQUENCE [LARGE SCALE GENOMIC DNA]</scope>
</reference>
<dbReference type="GO" id="GO:0003735">
    <property type="term" value="F:structural constituent of ribosome"/>
    <property type="evidence" value="ECO:0007669"/>
    <property type="project" value="InterPro"/>
</dbReference>
<feature type="domain" description="Large ribosomal subunit protein uL5 N-terminal" evidence="7">
    <location>
        <begin position="25"/>
        <end position="79"/>
    </location>
</feature>
<keyword evidence="3 5" id="KW-0687">Ribonucleoprotein</keyword>
<keyword evidence="5" id="KW-0820">tRNA-binding</keyword>
<dbReference type="SUPFAM" id="SSF55282">
    <property type="entry name" value="RL5-like"/>
    <property type="match status" value="1"/>
</dbReference>
<evidence type="ECO:0000256" key="3">
    <source>
        <dbReference type="ARBA" id="ARBA00023274"/>
    </source>
</evidence>
<dbReference type="InterPro" id="IPR002132">
    <property type="entry name" value="Ribosomal_uL5"/>
</dbReference>
<dbReference type="NCBIfam" id="NF000585">
    <property type="entry name" value="PRK00010.1"/>
    <property type="match status" value="1"/>
</dbReference>
<protein>
    <recommendedName>
        <fullName evidence="4 5">Large ribosomal subunit protein uL5</fullName>
    </recommendedName>
</protein>
<dbReference type="GO" id="GO:0019843">
    <property type="term" value="F:rRNA binding"/>
    <property type="evidence" value="ECO:0007669"/>
    <property type="project" value="UniProtKB-UniRule"/>
</dbReference>
<proteinExistence type="inferred from homology"/>
<gene>
    <name evidence="5" type="primary">rplE</name>
    <name evidence="9" type="ORF">COT67_01535</name>
</gene>